<dbReference type="SFLD" id="SFLDG01082">
    <property type="entry name" value="B12-binding_domain_containing"/>
    <property type="match status" value="1"/>
</dbReference>
<dbReference type="EMBL" id="WNKS01000001">
    <property type="protein sequence ID" value="MTV29783.1"/>
    <property type="molecule type" value="Genomic_DNA"/>
</dbReference>
<keyword evidence="6" id="KW-0408">Iron</keyword>
<keyword evidence="5" id="KW-0479">Metal-binding</keyword>
<evidence type="ECO:0000256" key="6">
    <source>
        <dbReference type="ARBA" id="ARBA00023004"/>
    </source>
</evidence>
<keyword evidence="2" id="KW-0489">Methyltransferase</keyword>
<dbReference type="SUPFAM" id="SSF102114">
    <property type="entry name" value="Radical SAM enzymes"/>
    <property type="match status" value="1"/>
</dbReference>
<dbReference type="Gene3D" id="3.80.30.20">
    <property type="entry name" value="tm_1862 like domain"/>
    <property type="match status" value="1"/>
</dbReference>
<dbReference type="InterPro" id="IPR023404">
    <property type="entry name" value="rSAM_horseshoe"/>
</dbReference>
<dbReference type="InterPro" id="IPR006638">
    <property type="entry name" value="Elp3/MiaA/NifB-like_rSAM"/>
</dbReference>
<dbReference type="InterPro" id="IPR051198">
    <property type="entry name" value="BchE-like"/>
</dbReference>
<dbReference type="SFLD" id="SFLDG01123">
    <property type="entry name" value="methyltransferase_(Class_B)"/>
    <property type="match status" value="1"/>
</dbReference>
<reference evidence="10 11" key="1">
    <citation type="submission" date="2019-11" db="EMBL/GenBank/DDBJ databases">
        <title>Whole-genome sequence of a Rhodoblastus acidophilus DSM 142.</title>
        <authorList>
            <person name="Kyndt J.A."/>
            <person name="Meyer T.E."/>
        </authorList>
    </citation>
    <scope>NUCLEOTIDE SEQUENCE [LARGE SCALE GENOMIC DNA]</scope>
    <source>
        <strain evidence="10 11">DSM 142</strain>
    </source>
</reference>
<evidence type="ECO:0000256" key="8">
    <source>
        <dbReference type="SAM" id="MobiDB-lite"/>
    </source>
</evidence>
<dbReference type="PANTHER" id="PTHR43409:SF7">
    <property type="entry name" value="BLL1977 PROTEIN"/>
    <property type="match status" value="1"/>
</dbReference>
<dbReference type="GO" id="GO:0003824">
    <property type="term" value="F:catalytic activity"/>
    <property type="evidence" value="ECO:0007669"/>
    <property type="project" value="InterPro"/>
</dbReference>
<dbReference type="GO" id="GO:0005829">
    <property type="term" value="C:cytosol"/>
    <property type="evidence" value="ECO:0007669"/>
    <property type="project" value="TreeGrafter"/>
</dbReference>
<evidence type="ECO:0000256" key="1">
    <source>
        <dbReference type="ARBA" id="ARBA00001966"/>
    </source>
</evidence>
<dbReference type="RefSeq" id="WP_155444429.1">
    <property type="nucleotide sequence ID" value="NZ_JAOQNR010000001.1"/>
</dbReference>
<keyword evidence="4" id="KW-0949">S-adenosyl-L-methionine</keyword>
<keyword evidence="7" id="KW-0411">Iron-sulfur</keyword>
<comment type="cofactor">
    <cofactor evidence="1">
        <name>[4Fe-4S] cluster</name>
        <dbReference type="ChEBI" id="CHEBI:49883"/>
    </cofactor>
</comment>
<evidence type="ECO:0000256" key="2">
    <source>
        <dbReference type="ARBA" id="ARBA00022603"/>
    </source>
</evidence>
<evidence type="ECO:0000313" key="11">
    <source>
        <dbReference type="Proteomes" id="UP000439113"/>
    </source>
</evidence>
<evidence type="ECO:0000256" key="5">
    <source>
        <dbReference type="ARBA" id="ARBA00022723"/>
    </source>
</evidence>
<dbReference type="PANTHER" id="PTHR43409">
    <property type="entry name" value="ANAEROBIC MAGNESIUM-PROTOPORPHYRIN IX MONOMETHYL ESTER CYCLASE-RELATED"/>
    <property type="match status" value="1"/>
</dbReference>
<protein>
    <submittedName>
        <fullName evidence="10">Radical SAM protein</fullName>
    </submittedName>
</protein>
<dbReference type="GO" id="GO:0051539">
    <property type="term" value="F:4 iron, 4 sulfur cluster binding"/>
    <property type="evidence" value="ECO:0007669"/>
    <property type="project" value="UniProtKB-KW"/>
</dbReference>
<sequence>MVERVFQLHLIKPSHYDDDGYVIQWKLSAIPSNSLAALHGIAADCAERGMLGEDVRLETHAYDETNTRIMPETIAAVLKTADFGLVCLVGVQSNQFPRALDLTRRFRAAGVQVAIGGFHVSGCLAMLPELPPELKEAQALGASLFAGEVEGRLDIVLKDAMKGALAPLYNYMDDLPSVESAPPPLLPAEIIARTSGAVTSFDAGRGCPFQCSFCTIINVQGRKSRFRGADDVEAIIRRNYAQGIKSFFVTDDNFARNSNWEAILDRIGELRWTHGIWCVFFIQVDTLCHRIPRFIEKCGRAGVKRVYIGLENINPANLLEIKKKQNRIEEYREMLLAWKKIGCLTYAGFIMGFPGDTPETIRRDIQIIQRELPLDILEFFYLTPLPGSEDHQRLSRDGVWMDPDLNKFDLEHAVTRHPVMSKEQWEAAYHDAWDTYYTPAHIRTIMRRATAMNMSAGATLFLILWFWACLKLENVHPLQGGYVRVKVRRDRRPGLPLENPLVFYPRYYGGLVVKHLQLAAIAAPLGLFRLWLKIDKKRAAAYMDQALTPPTQADLDDLDLFQNSESSRATRDKAKEKARKAAANVS</sequence>
<dbReference type="InterPro" id="IPR034466">
    <property type="entry name" value="Methyltransferase_Class_B"/>
</dbReference>
<feature type="domain" description="Radical SAM core" evidence="9">
    <location>
        <begin position="193"/>
        <end position="423"/>
    </location>
</feature>
<dbReference type="SMART" id="SM00729">
    <property type="entry name" value="Elp3"/>
    <property type="match status" value="1"/>
</dbReference>
<dbReference type="AlphaFoldDB" id="A0A6N8DKQ7"/>
<evidence type="ECO:0000256" key="3">
    <source>
        <dbReference type="ARBA" id="ARBA00022679"/>
    </source>
</evidence>
<gene>
    <name evidence="10" type="ORF">GJ654_02105</name>
</gene>
<dbReference type="InterPro" id="IPR007197">
    <property type="entry name" value="rSAM"/>
</dbReference>
<evidence type="ECO:0000313" key="10">
    <source>
        <dbReference type="EMBL" id="MTV29783.1"/>
    </source>
</evidence>
<dbReference type="PROSITE" id="PS51918">
    <property type="entry name" value="RADICAL_SAM"/>
    <property type="match status" value="1"/>
</dbReference>
<dbReference type="GO" id="GO:0046872">
    <property type="term" value="F:metal ion binding"/>
    <property type="evidence" value="ECO:0007669"/>
    <property type="project" value="UniProtKB-KW"/>
</dbReference>
<organism evidence="10 11">
    <name type="scientific">Rhodoblastus acidophilus</name>
    <name type="common">Rhodopseudomonas acidophila</name>
    <dbReference type="NCBI Taxonomy" id="1074"/>
    <lineage>
        <taxon>Bacteria</taxon>
        <taxon>Pseudomonadati</taxon>
        <taxon>Pseudomonadota</taxon>
        <taxon>Alphaproteobacteria</taxon>
        <taxon>Hyphomicrobiales</taxon>
        <taxon>Rhodoblastaceae</taxon>
        <taxon>Rhodoblastus</taxon>
    </lineage>
</organism>
<dbReference type="OrthoDB" id="9801424at2"/>
<proteinExistence type="predicted"/>
<name>A0A6N8DKQ7_RHOAC</name>
<comment type="caution">
    <text evidence="10">The sequence shown here is derived from an EMBL/GenBank/DDBJ whole genome shotgun (WGS) entry which is preliminary data.</text>
</comment>
<evidence type="ECO:0000256" key="4">
    <source>
        <dbReference type="ARBA" id="ARBA00022691"/>
    </source>
</evidence>
<evidence type="ECO:0000259" key="9">
    <source>
        <dbReference type="PROSITE" id="PS51918"/>
    </source>
</evidence>
<feature type="region of interest" description="Disordered" evidence="8">
    <location>
        <begin position="566"/>
        <end position="586"/>
    </location>
</feature>
<keyword evidence="3" id="KW-0808">Transferase</keyword>
<dbReference type="SFLD" id="SFLDS00029">
    <property type="entry name" value="Radical_SAM"/>
    <property type="match status" value="1"/>
</dbReference>
<dbReference type="CDD" id="cd01335">
    <property type="entry name" value="Radical_SAM"/>
    <property type="match status" value="1"/>
</dbReference>
<dbReference type="InterPro" id="IPR058240">
    <property type="entry name" value="rSAM_sf"/>
</dbReference>
<dbReference type="Pfam" id="PF04055">
    <property type="entry name" value="Radical_SAM"/>
    <property type="match status" value="1"/>
</dbReference>
<accession>A0A6N8DKQ7</accession>
<evidence type="ECO:0000256" key="7">
    <source>
        <dbReference type="ARBA" id="ARBA00023014"/>
    </source>
</evidence>
<dbReference type="Proteomes" id="UP000439113">
    <property type="component" value="Unassembled WGS sequence"/>
</dbReference>